<keyword evidence="2" id="KW-1185">Reference proteome</keyword>
<dbReference type="AlphaFoldDB" id="A0A6A5RQT8"/>
<protein>
    <submittedName>
        <fullName evidence="1">Uncharacterized protein</fullName>
    </submittedName>
</protein>
<evidence type="ECO:0000313" key="1">
    <source>
        <dbReference type="EMBL" id="KAF1930705.1"/>
    </source>
</evidence>
<dbReference type="Proteomes" id="UP000800082">
    <property type="component" value="Unassembled WGS sequence"/>
</dbReference>
<organism evidence="1 2">
    <name type="scientific">Didymella exigua CBS 183.55</name>
    <dbReference type="NCBI Taxonomy" id="1150837"/>
    <lineage>
        <taxon>Eukaryota</taxon>
        <taxon>Fungi</taxon>
        <taxon>Dikarya</taxon>
        <taxon>Ascomycota</taxon>
        <taxon>Pezizomycotina</taxon>
        <taxon>Dothideomycetes</taxon>
        <taxon>Pleosporomycetidae</taxon>
        <taxon>Pleosporales</taxon>
        <taxon>Pleosporineae</taxon>
        <taxon>Didymellaceae</taxon>
        <taxon>Didymella</taxon>
    </lineage>
</organism>
<dbReference type="EMBL" id="ML978962">
    <property type="protein sequence ID" value="KAF1930705.1"/>
    <property type="molecule type" value="Genomic_DNA"/>
</dbReference>
<gene>
    <name evidence="1" type="ORF">M421DRAFT_410848</name>
</gene>
<dbReference type="GeneID" id="54348056"/>
<accession>A0A6A5RQT8</accession>
<evidence type="ECO:0000313" key="2">
    <source>
        <dbReference type="Proteomes" id="UP000800082"/>
    </source>
</evidence>
<reference evidence="1" key="1">
    <citation type="journal article" date="2020" name="Stud. Mycol.">
        <title>101 Dothideomycetes genomes: a test case for predicting lifestyles and emergence of pathogens.</title>
        <authorList>
            <person name="Haridas S."/>
            <person name="Albert R."/>
            <person name="Binder M."/>
            <person name="Bloem J."/>
            <person name="Labutti K."/>
            <person name="Salamov A."/>
            <person name="Andreopoulos B."/>
            <person name="Baker S."/>
            <person name="Barry K."/>
            <person name="Bills G."/>
            <person name="Bluhm B."/>
            <person name="Cannon C."/>
            <person name="Castanera R."/>
            <person name="Culley D."/>
            <person name="Daum C."/>
            <person name="Ezra D."/>
            <person name="Gonzalez J."/>
            <person name="Henrissat B."/>
            <person name="Kuo A."/>
            <person name="Liang C."/>
            <person name="Lipzen A."/>
            <person name="Lutzoni F."/>
            <person name="Magnuson J."/>
            <person name="Mondo S."/>
            <person name="Nolan M."/>
            <person name="Ohm R."/>
            <person name="Pangilinan J."/>
            <person name="Park H.-J."/>
            <person name="Ramirez L."/>
            <person name="Alfaro M."/>
            <person name="Sun H."/>
            <person name="Tritt A."/>
            <person name="Yoshinaga Y."/>
            <person name="Zwiers L.-H."/>
            <person name="Turgeon B."/>
            <person name="Goodwin S."/>
            <person name="Spatafora J."/>
            <person name="Crous P."/>
            <person name="Grigoriev I."/>
        </authorList>
    </citation>
    <scope>NUCLEOTIDE SEQUENCE</scope>
    <source>
        <strain evidence="1">CBS 183.55</strain>
    </source>
</reference>
<name>A0A6A5RQT8_9PLEO</name>
<proteinExistence type="predicted"/>
<sequence>MVFSLSGIRSIPTRICCLQRGTLDIFFTVPDNLEKFLKQLFPDKSSGLRRLSLAQQFHGYLEMHALAPHLQGLLDNEQCHQLHLESLRFSSLGVKGMFEKLQTPPDLSMPAELRSCECKGADEFARDFGRRLKEDQTASPLRRLYAGRNEASSSLDDLMDWSEVLEIRGRLALDP</sequence>
<dbReference type="RefSeq" id="XP_033450953.1">
    <property type="nucleotide sequence ID" value="XM_033590390.1"/>
</dbReference>